<evidence type="ECO:0000313" key="10">
    <source>
        <dbReference type="EMBL" id="KAD6796432.1"/>
    </source>
</evidence>
<dbReference type="Pfam" id="PF00249">
    <property type="entry name" value="Myb_DNA-binding"/>
    <property type="match status" value="2"/>
</dbReference>
<dbReference type="Gene3D" id="1.10.10.60">
    <property type="entry name" value="Homeodomain-like"/>
    <property type="match status" value="2"/>
</dbReference>
<protein>
    <submittedName>
        <fullName evidence="10">Uncharacterized protein</fullName>
    </submittedName>
</protein>
<sequence length="222" mass="25452">MKQKKGLWSPDEDQKLRDYVMNYGFGLQRNGKSCRLRWINYLRPGLKKGAFSMEEEETILTLHGLLGNKWSLISQHLPGRTDNEIKNHWHSYLKKKVPKSENLEEQTECKNSNSGHKENSLDSARNNKLPKILFADWLSLEEFNGNESLVCKDGIINGSNYQNAPVNGLLSNEGSTDSSETVNLASNFLSEDMLHAQMNIDQVFNFNGGDFNFEDFLLFERE</sequence>
<accession>A0A5N6PSB6</accession>
<evidence type="ECO:0000256" key="5">
    <source>
        <dbReference type="ARBA" id="ARBA00023163"/>
    </source>
</evidence>
<keyword evidence="3" id="KW-0805">Transcription regulation</keyword>
<evidence type="ECO:0000256" key="4">
    <source>
        <dbReference type="ARBA" id="ARBA00023125"/>
    </source>
</evidence>
<evidence type="ECO:0000313" key="11">
    <source>
        <dbReference type="Proteomes" id="UP000326396"/>
    </source>
</evidence>
<evidence type="ECO:0000256" key="6">
    <source>
        <dbReference type="ARBA" id="ARBA00023242"/>
    </source>
</evidence>
<dbReference type="InterPro" id="IPR001005">
    <property type="entry name" value="SANT/Myb"/>
</dbReference>
<dbReference type="GO" id="GO:0003677">
    <property type="term" value="F:DNA binding"/>
    <property type="evidence" value="ECO:0007669"/>
    <property type="project" value="UniProtKB-KW"/>
</dbReference>
<reference evidence="10 11" key="1">
    <citation type="submission" date="2019-05" db="EMBL/GenBank/DDBJ databases">
        <title>Mikania micrantha, genome provides insights into the molecular mechanism of rapid growth.</title>
        <authorList>
            <person name="Liu B."/>
        </authorList>
    </citation>
    <scope>NUCLEOTIDE SEQUENCE [LARGE SCALE GENOMIC DNA]</scope>
    <source>
        <strain evidence="10">NLD-2019</strain>
        <tissue evidence="10">Leaf</tissue>
    </source>
</reference>
<dbReference type="InterPro" id="IPR051953">
    <property type="entry name" value="Plant_SW-associated_TFs"/>
</dbReference>
<proteinExistence type="predicted"/>
<dbReference type="PROSITE" id="PS51294">
    <property type="entry name" value="HTH_MYB"/>
    <property type="match status" value="2"/>
</dbReference>
<evidence type="ECO:0000256" key="7">
    <source>
        <dbReference type="SAM" id="MobiDB-lite"/>
    </source>
</evidence>
<evidence type="ECO:0000259" key="9">
    <source>
        <dbReference type="PROSITE" id="PS51294"/>
    </source>
</evidence>
<comment type="caution">
    <text evidence="10">The sequence shown here is derived from an EMBL/GenBank/DDBJ whole genome shotgun (WGS) entry which is preliminary data.</text>
</comment>
<dbReference type="InterPro" id="IPR017930">
    <property type="entry name" value="Myb_dom"/>
</dbReference>
<keyword evidence="11" id="KW-1185">Reference proteome</keyword>
<dbReference type="SUPFAM" id="SSF46689">
    <property type="entry name" value="Homeodomain-like"/>
    <property type="match status" value="1"/>
</dbReference>
<keyword evidence="4" id="KW-0238">DNA-binding</keyword>
<dbReference type="FunFam" id="1.10.10.60:FF:000371">
    <property type="entry name" value="MYB transcription factor"/>
    <property type="match status" value="1"/>
</dbReference>
<evidence type="ECO:0000259" key="8">
    <source>
        <dbReference type="PROSITE" id="PS50090"/>
    </source>
</evidence>
<evidence type="ECO:0000256" key="2">
    <source>
        <dbReference type="ARBA" id="ARBA00022737"/>
    </source>
</evidence>
<dbReference type="SMART" id="SM00717">
    <property type="entry name" value="SANT"/>
    <property type="match status" value="2"/>
</dbReference>
<feature type="region of interest" description="Disordered" evidence="7">
    <location>
        <begin position="100"/>
        <end position="123"/>
    </location>
</feature>
<feature type="domain" description="Myb-like" evidence="8">
    <location>
        <begin position="43"/>
        <end position="93"/>
    </location>
</feature>
<dbReference type="InterPro" id="IPR009057">
    <property type="entry name" value="Homeodomain-like_sf"/>
</dbReference>
<keyword evidence="2" id="KW-0677">Repeat</keyword>
<dbReference type="CDD" id="cd00167">
    <property type="entry name" value="SANT"/>
    <property type="match status" value="1"/>
</dbReference>
<keyword evidence="6" id="KW-0539">Nucleus</keyword>
<dbReference type="GO" id="GO:0005634">
    <property type="term" value="C:nucleus"/>
    <property type="evidence" value="ECO:0007669"/>
    <property type="project" value="UniProtKB-SubCell"/>
</dbReference>
<dbReference type="PANTHER" id="PTHR47997">
    <property type="entry name" value="MYB DOMAIN PROTEIN 55"/>
    <property type="match status" value="1"/>
</dbReference>
<feature type="domain" description="HTH myb-type" evidence="9">
    <location>
        <begin position="1"/>
        <end position="42"/>
    </location>
</feature>
<feature type="domain" description="HTH myb-type" evidence="9">
    <location>
        <begin position="43"/>
        <end position="97"/>
    </location>
</feature>
<keyword evidence="5" id="KW-0804">Transcription</keyword>
<dbReference type="EMBL" id="SZYD01000003">
    <property type="protein sequence ID" value="KAD6796432.1"/>
    <property type="molecule type" value="Genomic_DNA"/>
</dbReference>
<dbReference type="AlphaFoldDB" id="A0A5N6PSB6"/>
<name>A0A5N6PSB6_9ASTR</name>
<dbReference type="OrthoDB" id="2143914at2759"/>
<gene>
    <name evidence="10" type="ORF">E3N88_07328</name>
</gene>
<comment type="subcellular location">
    <subcellularLocation>
        <location evidence="1">Nucleus</location>
    </subcellularLocation>
</comment>
<dbReference type="Proteomes" id="UP000326396">
    <property type="component" value="Linkage Group LG11"/>
</dbReference>
<evidence type="ECO:0000256" key="1">
    <source>
        <dbReference type="ARBA" id="ARBA00004123"/>
    </source>
</evidence>
<organism evidence="10 11">
    <name type="scientific">Mikania micrantha</name>
    <name type="common">bitter vine</name>
    <dbReference type="NCBI Taxonomy" id="192012"/>
    <lineage>
        <taxon>Eukaryota</taxon>
        <taxon>Viridiplantae</taxon>
        <taxon>Streptophyta</taxon>
        <taxon>Embryophyta</taxon>
        <taxon>Tracheophyta</taxon>
        <taxon>Spermatophyta</taxon>
        <taxon>Magnoliopsida</taxon>
        <taxon>eudicotyledons</taxon>
        <taxon>Gunneridae</taxon>
        <taxon>Pentapetalae</taxon>
        <taxon>asterids</taxon>
        <taxon>campanulids</taxon>
        <taxon>Asterales</taxon>
        <taxon>Asteraceae</taxon>
        <taxon>Asteroideae</taxon>
        <taxon>Heliantheae alliance</taxon>
        <taxon>Eupatorieae</taxon>
        <taxon>Mikania</taxon>
    </lineage>
</organism>
<dbReference type="PROSITE" id="PS50090">
    <property type="entry name" value="MYB_LIKE"/>
    <property type="match status" value="1"/>
</dbReference>
<dbReference type="PANTHER" id="PTHR47997:SF11">
    <property type="entry name" value="TRANSCRIPTION FACTOR LAF1"/>
    <property type="match status" value="1"/>
</dbReference>
<evidence type="ECO:0000256" key="3">
    <source>
        <dbReference type="ARBA" id="ARBA00023015"/>
    </source>
</evidence>